<dbReference type="EMBL" id="FWDO01000004">
    <property type="protein sequence ID" value="SLM17706.1"/>
    <property type="molecule type" value="Genomic_DNA"/>
</dbReference>
<comment type="subunit">
    <text evidence="10">Probably interacts with PlsX.</text>
</comment>
<keyword evidence="8 10" id="KW-0594">Phospholipid biosynthesis</keyword>
<feature type="transmembrane region" description="Helical" evidence="10">
    <location>
        <begin position="85"/>
        <end position="105"/>
    </location>
</feature>
<dbReference type="GO" id="GO:0008654">
    <property type="term" value="P:phospholipid biosynthetic process"/>
    <property type="evidence" value="ECO:0007669"/>
    <property type="project" value="UniProtKB-UniRule"/>
</dbReference>
<dbReference type="PANTHER" id="PTHR30309:SF0">
    <property type="entry name" value="GLYCEROL-3-PHOSPHATE ACYLTRANSFERASE-RELATED"/>
    <property type="match status" value="1"/>
</dbReference>
<feature type="transmembrane region" description="Helical" evidence="10">
    <location>
        <begin position="169"/>
        <end position="188"/>
    </location>
</feature>
<dbReference type="PANTHER" id="PTHR30309">
    <property type="entry name" value="INNER MEMBRANE PROTEIN YGIH"/>
    <property type="match status" value="1"/>
</dbReference>
<evidence type="ECO:0000256" key="1">
    <source>
        <dbReference type="ARBA" id="ARBA00022475"/>
    </source>
</evidence>
<reference evidence="11" key="1">
    <citation type="submission" date="2017-02" db="EMBL/GenBank/DDBJ databases">
        <authorList>
            <person name="Regsiter A."/>
            <person name="William W."/>
        </authorList>
    </citation>
    <scope>NUCLEOTIDE SEQUENCE</scope>
    <source>
        <strain evidence="11">BdmA 4</strain>
    </source>
</reference>
<keyword evidence="1 10" id="KW-1003">Cell membrane</keyword>
<dbReference type="Pfam" id="PF02660">
    <property type="entry name" value="G3P_acyltransf"/>
    <property type="match status" value="1"/>
</dbReference>
<protein>
    <recommendedName>
        <fullName evidence="10">Glycerol-3-phosphate acyltransferase</fullName>
    </recommendedName>
    <alternativeName>
        <fullName evidence="10">Acyl-PO4 G3P acyltransferase</fullName>
    </alternativeName>
    <alternativeName>
        <fullName evidence="10">Acyl-phosphate--glycerol-3-phosphate acyltransferase</fullName>
    </alternativeName>
    <alternativeName>
        <fullName evidence="10">G3P acyltransferase</fullName>
        <shortName evidence="10">GPAT</shortName>
        <ecNumber evidence="10">2.3.1.275</ecNumber>
    </alternativeName>
    <alternativeName>
        <fullName evidence="10">Lysophosphatidic acid synthase</fullName>
        <shortName evidence="10">LPA synthase</shortName>
    </alternativeName>
</protein>
<keyword evidence="3 10" id="KW-0808">Transferase</keyword>
<evidence type="ECO:0000256" key="4">
    <source>
        <dbReference type="ARBA" id="ARBA00022692"/>
    </source>
</evidence>
<keyword evidence="2 10" id="KW-0444">Lipid biosynthesis</keyword>
<dbReference type="UniPathway" id="UPA00085"/>
<evidence type="ECO:0000256" key="8">
    <source>
        <dbReference type="ARBA" id="ARBA00023209"/>
    </source>
</evidence>
<comment type="function">
    <text evidence="10">Catalyzes the transfer of an acyl group from acyl-phosphate (acyl-PO(4)) to glycerol-3-phosphate (G3P) to form lysophosphatidic acid (LPA). This enzyme utilizes acyl-phosphate as fatty acyl donor, but not acyl-CoA or acyl-ACP.</text>
</comment>
<feature type="transmembrane region" description="Helical" evidence="10">
    <location>
        <begin position="117"/>
        <end position="136"/>
    </location>
</feature>
<dbReference type="GO" id="GO:0043772">
    <property type="term" value="F:acyl-phosphate glycerol-3-phosphate acyltransferase activity"/>
    <property type="evidence" value="ECO:0007669"/>
    <property type="project" value="UniProtKB-UniRule"/>
</dbReference>
<evidence type="ECO:0000256" key="10">
    <source>
        <dbReference type="HAMAP-Rule" id="MF_01043"/>
    </source>
</evidence>
<keyword evidence="5 10" id="KW-1133">Transmembrane helix</keyword>
<comment type="similarity">
    <text evidence="10">Belongs to the PlsY family.</text>
</comment>
<dbReference type="SMART" id="SM01207">
    <property type="entry name" value="G3P_acyltransf"/>
    <property type="match status" value="1"/>
</dbReference>
<comment type="subcellular location">
    <subcellularLocation>
        <location evidence="10">Cell membrane</location>
        <topology evidence="10">Multi-pass membrane protein</topology>
    </subcellularLocation>
</comment>
<feature type="transmembrane region" description="Helical" evidence="10">
    <location>
        <begin position="48"/>
        <end position="73"/>
    </location>
</feature>
<evidence type="ECO:0000313" key="11">
    <source>
        <dbReference type="EMBL" id="SLM17706.1"/>
    </source>
</evidence>
<keyword evidence="7 10" id="KW-0472">Membrane</keyword>
<evidence type="ECO:0000256" key="7">
    <source>
        <dbReference type="ARBA" id="ARBA00023136"/>
    </source>
</evidence>
<comment type="pathway">
    <text evidence="10">Lipid metabolism; phospholipid metabolism.</text>
</comment>
<keyword evidence="6 10" id="KW-0443">Lipid metabolism</keyword>
<dbReference type="AlphaFoldDB" id="A0A3P3XN37"/>
<proteinExistence type="inferred from homology"/>
<evidence type="ECO:0000256" key="6">
    <source>
        <dbReference type="ARBA" id="ARBA00023098"/>
    </source>
</evidence>
<dbReference type="HAMAP" id="MF_01043">
    <property type="entry name" value="PlsY"/>
    <property type="match status" value="1"/>
</dbReference>
<organism evidence="11">
    <name type="scientific">uncultured spirochete</name>
    <dbReference type="NCBI Taxonomy" id="156406"/>
    <lineage>
        <taxon>Bacteria</taxon>
        <taxon>Pseudomonadati</taxon>
        <taxon>Spirochaetota</taxon>
        <taxon>Spirochaetia</taxon>
        <taxon>Spirochaetales</taxon>
        <taxon>environmental samples</taxon>
    </lineage>
</organism>
<keyword evidence="4 10" id="KW-0812">Transmembrane</keyword>
<keyword evidence="9 10" id="KW-1208">Phospholipid metabolism</keyword>
<name>A0A3P3XN37_9SPIR</name>
<gene>
    <name evidence="10 11" type="primary">plsY</name>
    <name evidence="11" type="ORF">SPIRO4BDMA_40275</name>
</gene>
<evidence type="ECO:0000256" key="3">
    <source>
        <dbReference type="ARBA" id="ARBA00022679"/>
    </source>
</evidence>
<comment type="catalytic activity">
    <reaction evidence="10">
        <text>an acyl phosphate + sn-glycerol 3-phosphate = a 1-acyl-sn-glycero-3-phosphate + phosphate</text>
        <dbReference type="Rhea" id="RHEA:34075"/>
        <dbReference type="ChEBI" id="CHEBI:43474"/>
        <dbReference type="ChEBI" id="CHEBI:57597"/>
        <dbReference type="ChEBI" id="CHEBI:57970"/>
        <dbReference type="ChEBI" id="CHEBI:59918"/>
        <dbReference type="EC" id="2.3.1.275"/>
    </reaction>
</comment>
<sequence length="216" mass="22369">MGAFFGVLLAYLAGSFPTGLIVGKLLFGKDPRERGSKATGATNIFRVFGAKAAIPVVLFDVGKGALAVFLASWMGRNAGLPREALQVMGAVAAMAGHVFPVFAGFRGGKGVATGAGALIVMVPTAAIFCALGFLLVLGLTGIVSAASMTAAIVLPLAIALGAQGRPANPWYLGFGVAVALFIVFTHRANIKRILSGQEQAFEKFRFLRRKKKSGNA</sequence>
<dbReference type="GO" id="GO:0005886">
    <property type="term" value="C:plasma membrane"/>
    <property type="evidence" value="ECO:0007669"/>
    <property type="project" value="UniProtKB-SubCell"/>
</dbReference>
<dbReference type="InterPro" id="IPR003811">
    <property type="entry name" value="G3P_acylTferase_PlsY"/>
</dbReference>
<evidence type="ECO:0000256" key="2">
    <source>
        <dbReference type="ARBA" id="ARBA00022516"/>
    </source>
</evidence>
<evidence type="ECO:0000256" key="5">
    <source>
        <dbReference type="ARBA" id="ARBA00022989"/>
    </source>
</evidence>
<keyword evidence="11" id="KW-0012">Acyltransferase</keyword>
<feature type="transmembrane region" description="Helical" evidence="10">
    <location>
        <begin position="142"/>
        <end position="162"/>
    </location>
</feature>
<feature type="transmembrane region" description="Helical" evidence="10">
    <location>
        <begin position="6"/>
        <end position="27"/>
    </location>
</feature>
<accession>A0A3P3XN37</accession>
<evidence type="ECO:0000256" key="9">
    <source>
        <dbReference type="ARBA" id="ARBA00023264"/>
    </source>
</evidence>
<dbReference type="EC" id="2.3.1.275" evidence="10"/>
<dbReference type="NCBIfam" id="TIGR00023">
    <property type="entry name" value="glycerol-3-phosphate 1-O-acyltransferase PlsY"/>
    <property type="match status" value="1"/>
</dbReference>